<dbReference type="SUPFAM" id="SSF56317">
    <property type="entry name" value="Carbon-nitrogen hydrolase"/>
    <property type="match status" value="1"/>
</dbReference>
<accession>A0A1I6JXD2</accession>
<keyword evidence="1" id="KW-0695">RNA-directed DNA polymerase</keyword>
<keyword evidence="2" id="KW-1185">Reference proteome</keyword>
<dbReference type="AlphaFoldDB" id="A0A1I6JXD2"/>
<keyword evidence="1" id="KW-0548">Nucleotidyltransferase</keyword>
<reference evidence="1 2" key="1">
    <citation type="submission" date="2016-10" db="EMBL/GenBank/DDBJ databases">
        <authorList>
            <person name="de Groot N.N."/>
        </authorList>
    </citation>
    <scope>NUCLEOTIDE SEQUENCE [LARGE SCALE GENOMIC DNA]</scope>
    <source>
        <strain evidence="1 2">743A</strain>
    </source>
</reference>
<dbReference type="InterPro" id="IPR036526">
    <property type="entry name" value="C-N_Hydrolase_sf"/>
</dbReference>
<dbReference type="STRING" id="37658.SAMN05661086_02044"/>
<dbReference type="OrthoDB" id="9780724at2"/>
<keyword evidence="1" id="KW-0808">Transferase</keyword>
<dbReference type="Proteomes" id="UP000199659">
    <property type="component" value="Unassembled WGS sequence"/>
</dbReference>
<name>A0A1I6JXD2_9FIRM</name>
<proteinExistence type="predicted"/>
<protein>
    <submittedName>
        <fullName evidence="1">Reverse transcriptase (RNA-dependent DNA polymerase)</fullName>
    </submittedName>
</protein>
<organism evidence="1 2">
    <name type="scientific">Anaeromicropila populeti</name>
    <dbReference type="NCBI Taxonomy" id="37658"/>
    <lineage>
        <taxon>Bacteria</taxon>
        <taxon>Bacillati</taxon>
        <taxon>Bacillota</taxon>
        <taxon>Clostridia</taxon>
        <taxon>Lachnospirales</taxon>
        <taxon>Lachnospiraceae</taxon>
        <taxon>Anaeromicropila</taxon>
    </lineage>
</organism>
<dbReference type="EMBL" id="FOYZ01000007">
    <property type="protein sequence ID" value="SFR83611.1"/>
    <property type="molecule type" value="Genomic_DNA"/>
</dbReference>
<evidence type="ECO:0000313" key="2">
    <source>
        <dbReference type="Proteomes" id="UP000199659"/>
    </source>
</evidence>
<gene>
    <name evidence="1" type="ORF">SAMN05661086_02044</name>
</gene>
<dbReference type="Gene3D" id="3.60.110.10">
    <property type="entry name" value="Carbon-nitrogen hydrolase"/>
    <property type="match status" value="1"/>
</dbReference>
<evidence type="ECO:0000313" key="1">
    <source>
        <dbReference type="EMBL" id="SFR83611.1"/>
    </source>
</evidence>
<sequence>MFDNLQNVRYMVEGSYKKLKSYYYYDKTLLYIKMNIVEFEADEKFKDKLEMLAKNLFEDNREYFEELKKQVKFCVLPKTFKSINSDTGLIRGNVDKNKKISKVNFTIELPVELLILDLMWTLFVKKIYTEHQGDFIYSHAGQFKKGVFNKEEDLIAGIDFKSNRCFEPYFQCYTKWRNKAIDSAMETCKNENTVMISLDLKSFYYYIDFDFRDFAKLFNNDERYTKIEFITSIISDIYTKYTELVVKYKKGIKKSVGKSVFPIGLISPLILRDIALEGVDNSIKKGLSPKYYGRYVDDMLIVVGTGPIEYISTEEIIENILVKKRILNTKNTKGEYEFFVEPSVKLQGEKVNCFYFERGKENILLDVYYKKIKRNSSEANLLPDIDVLSDSFNGRAYTMNSTDDSMKIRNLEFMESDNYNATLFINGLKRILKNASYDKQYMVNYLIDIVNFYSGSQAVEFSNTWRTIFELLILCKDKDRANTFYLNVKKEIETLSFDYIEEDEIYSKKKQTILNKLKRSLLLKLDISIGLAVALDYDRGKLKKHKILGRKIRQANMLSHNMVSFPLINYSMDDSINEIPLINMNLNAILSDVTIRKKIFKLDDEKICWSPRFIHLHELYFCVFYFTIGSNNKFVRDDNDSIFNRYVRMNCLSEKIPNPIIYDEEKIFEELNIARKDVVITEQCDKKNTKVGLVNTKINEDEVIDILLHPAKGITVNKKQSLYKILNAAKEEKVKYLVFPEFYMPALWLSDIGNFSKQYGITVVTGLQYIACNDRVFNTVCVIASTCGKTYFKNMIPLIREKNYYAPEERMELAALGYVSKNPSKPTYYMVNNGKEKFSTILCFEFTDIASRLIMKGEVDFLCVPQLNRDTNYFSSIVESAARDLHTLVVQANTSKYGDSRVTGPYKTDFKDILKIKGGENDSLIVGELEVKALQRFQNSYYGDFEKQVKKCLACTKVRTVSDLSKKCRSCLDKKGKIKGLPPNWN</sequence>
<dbReference type="GO" id="GO:0003964">
    <property type="term" value="F:RNA-directed DNA polymerase activity"/>
    <property type="evidence" value="ECO:0007669"/>
    <property type="project" value="UniProtKB-KW"/>
</dbReference>